<dbReference type="InterPro" id="IPR050298">
    <property type="entry name" value="Gram-neg_bact_OMP"/>
</dbReference>
<dbReference type="InterPro" id="IPR033900">
    <property type="entry name" value="Gram_neg_porin_domain"/>
</dbReference>
<keyword evidence="14" id="KW-1185">Reference proteome</keyword>
<dbReference type="InterPro" id="IPR002299">
    <property type="entry name" value="Porin_Neis"/>
</dbReference>
<evidence type="ECO:0000313" key="14">
    <source>
        <dbReference type="Proteomes" id="UP001234798"/>
    </source>
</evidence>
<dbReference type="CDD" id="cd00342">
    <property type="entry name" value="gram_neg_porins"/>
    <property type="match status" value="1"/>
</dbReference>
<keyword evidence="4" id="KW-1134">Transmembrane beta strand</keyword>
<evidence type="ECO:0000259" key="12">
    <source>
        <dbReference type="Pfam" id="PF13609"/>
    </source>
</evidence>
<dbReference type="SUPFAM" id="SSF56935">
    <property type="entry name" value="Porins"/>
    <property type="match status" value="1"/>
</dbReference>
<dbReference type="Gene3D" id="2.40.160.10">
    <property type="entry name" value="Porin"/>
    <property type="match status" value="1"/>
</dbReference>
<keyword evidence="8" id="KW-0626">Porin</keyword>
<feature type="domain" description="Porin" evidence="12">
    <location>
        <begin position="6"/>
        <end position="355"/>
    </location>
</feature>
<dbReference type="Proteomes" id="UP001234798">
    <property type="component" value="Chromosome"/>
</dbReference>
<sequence>MKKKIALAALALGAAGPACAAETSVTLYGLLDMGLGYERVRAPDFKQTRIGTVQGVNSGSRFGLRGVEDLGDGLQALFTLEGGITPLNGKSAQSGRLFGRQATLGLADDAWGQLEFGRQANLASKYFSGPVDPFSGSFNLANMGTTFSATNTLRYDNLALYQSPVWSGFQFGLGYSFNADDTRTDTNGQKTGFATGNNNRAITAGARYLNGPVTLVASYDRFNPTNDAQGGKSSARIQEWIVGGAYDFEVLKVGAAFGQTRGGWLQGASMGVSPDTQYRNASTFALAQGFRANSYQLNATVPLGKSKLMASWQRADPNGDKLTGDDASINIYSAAYTYDFTKRTNLYAYVAYADNFAFHRGVSDTALAAGIRHRF</sequence>
<evidence type="ECO:0000256" key="4">
    <source>
        <dbReference type="ARBA" id="ARBA00022452"/>
    </source>
</evidence>
<evidence type="ECO:0000256" key="2">
    <source>
        <dbReference type="ARBA" id="ARBA00011233"/>
    </source>
</evidence>
<evidence type="ECO:0000256" key="6">
    <source>
        <dbReference type="ARBA" id="ARBA00022729"/>
    </source>
</evidence>
<dbReference type="InterPro" id="IPR001702">
    <property type="entry name" value="Porin_Gram-ve"/>
</dbReference>
<protein>
    <submittedName>
        <fullName evidence="13">Porin</fullName>
    </submittedName>
</protein>
<accession>A0ABY9M0U4</accession>
<evidence type="ECO:0000256" key="11">
    <source>
        <dbReference type="SAM" id="SignalP"/>
    </source>
</evidence>
<comment type="subcellular location">
    <subcellularLocation>
        <location evidence="1">Cell outer membrane</location>
        <topology evidence="1">Multi-pass membrane protein</topology>
    </subcellularLocation>
</comment>
<dbReference type="RefSeq" id="WP_306943459.1">
    <property type="nucleotide sequence ID" value="NZ_CP132976.1"/>
</dbReference>
<keyword evidence="5" id="KW-0812">Transmembrane</keyword>
<gene>
    <name evidence="13" type="ORF">RAS12_27715</name>
</gene>
<evidence type="ECO:0000313" key="13">
    <source>
        <dbReference type="EMBL" id="WMD20350.1"/>
    </source>
</evidence>
<proteinExistence type="predicted"/>
<feature type="signal peptide" evidence="11">
    <location>
        <begin position="1"/>
        <end position="20"/>
    </location>
</feature>
<evidence type="ECO:0000256" key="7">
    <source>
        <dbReference type="ARBA" id="ARBA00023065"/>
    </source>
</evidence>
<dbReference type="EMBL" id="CP132976">
    <property type="protein sequence ID" value="WMD20350.1"/>
    <property type="molecule type" value="Genomic_DNA"/>
</dbReference>
<dbReference type="PANTHER" id="PTHR34501:SF9">
    <property type="entry name" value="MAJOR OUTER MEMBRANE PROTEIN P.IA"/>
    <property type="match status" value="1"/>
</dbReference>
<organism evidence="13 14">
    <name type="scientific">Achromobacter seleniivolatilans</name>
    <dbReference type="NCBI Taxonomy" id="3047478"/>
    <lineage>
        <taxon>Bacteria</taxon>
        <taxon>Pseudomonadati</taxon>
        <taxon>Pseudomonadota</taxon>
        <taxon>Betaproteobacteria</taxon>
        <taxon>Burkholderiales</taxon>
        <taxon>Alcaligenaceae</taxon>
        <taxon>Achromobacter</taxon>
    </lineage>
</organism>
<keyword evidence="10" id="KW-0998">Cell outer membrane</keyword>
<dbReference type="Pfam" id="PF13609">
    <property type="entry name" value="Porin_4"/>
    <property type="match status" value="1"/>
</dbReference>
<evidence type="ECO:0000256" key="1">
    <source>
        <dbReference type="ARBA" id="ARBA00004571"/>
    </source>
</evidence>
<dbReference type="InterPro" id="IPR023614">
    <property type="entry name" value="Porin_dom_sf"/>
</dbReference>
<feature type="chain" id="PRO_5045701986" evidence="11">
    <location>
        <begin position="21"/>
        <end position="375"/>
    </location>
</feature>
<dbReference type="PRINTS" id="PR00184">
    <property type="entry name" value="NEISSPPORIN"/>
</dbReference>
<evidence type="ECO:0000256" key="3">
    <source>
        <dbReference type="ARBA" id="ARBA00022448"/>
    </source>
</evidence>
<keyword evidence="9" id="KW-0472">Membrane</keyword>
<reference evidence="13 14" key="1">
    <citation type="submission" date="2023-08" db="EMBL/GenBank/DDBJ databases">
        <title>Achromobacter seleniivolatilans sp. nov., isolated from seleniferous soil.</title>
        <authorList>
            <person name="Zhang S."/>
            <person name="Li K."/>
            <person name="Peng J."/>
            <person name="Zhao Q."/>
            <person name="Wang H."/>
            <person name="Guo Y."/>
        </authorList>
    </citation>
    <scope>NUCLEOTIDE SEQUENCE [LARGE SCALE GENOMIC DNA]</scope>
    <source>
        <strain evidence="13 14">R39</strain>
    </source>
</reference>
<keyword evidence="7" id="KW-0406">Ion transport</keyword>
<dbReference type="PANTHER" id="PTHR34501">
    <property type="entry name" value="PROTEIN YDDL-RELATED"/>
    <property type="match status" value="1"/>
</dbReference>
<name>A0ABY9M0U4_9BURK</name>
<evidence type="ECO:0000256" key="5">
    <source>
        <dbReference type="ARBA" id="ARBA00022692"/>
    </source>
</evidence>
<evidence type="ECO:0000256" key="10">
    <source>
        <dbReference type="ARBA" id="ARBA00023237"/>
    </source>
</evidence>
<keyword evidence="3" id="KW-0813">Transport</keyword>
<comment type="subunit">
    <text evidence="2">Homotrimer.</text>
</comment>
<dbReference type="PRINTS" id="PR00182">
    <property type="entry name" value="ECOLNEIPORIN"/>
</dbReference>
<evidence type="ECO:0000256" key="8">
    <source>
        <dbReference type="ARBA" id="ARBA00023114"/>
    </source>
</evidence>
<evidence type="ECO:0000256" key="9">
    <source>
        <dbReference type="ARBA" id="ARBA00023136"/>
    </source>
</evidence>
<keyword evidence="6 11" id="KW-0732">Signal</keyword>